<dbReference type="GO" id="GO:0008270">
    <property type="term" value="F:zinc ion binding"/>
    <property type="evidence" value="ECO:0007669"/>
    <property type="project" value="InterPro"/>
</dbReference>
<feature type="transmembrane region" description="Helical" evidence="2">
    <location>
        <begin position="221"/>
        <end position="242"/>
    </location>
</feature>
<feature type="transmembrane region" description="Helical" evidence="2">
    <location>
        <begin position="26"/>
        <end position="48"/>
    </location>
</feature>
<dbReference type="InterPro" id="IPR027268">
    <property type="entry name" value="Peptidase_M4/M1_CTD_sf"/>
</dbReference>
<evidence type="ECO:0000256" key="2">
    <source>
        <dbReference type="SAM" id="Phobius"/>
    </source>
</evidence>
<sequence>MANQIPFLSGFFFLFNEIRLISRSKLALISIFLPVLATVLGLNAIDYTNERSLMGLAKTSFTVALGPAQYAAIAGSLLFAVLTLMLLSKDHRQNSTSLLNTSCNYSQLLVFRTAAILSLGIFTVVLGSIALYAVQVFVLEIPFDPGVSLSSLLVITLAGIFFTVLICSGLYMITENLDISFLVYCILFFMSIGSSNYPLKWVQTSAVMYSDFGGIPPVFKFVLYNRLLWIFVSTGIFTFGLLCRRRYESNLVLSLKLNAKQLWIPFLVLLLLGASLLVYINEPYISRNDSVFETDLKVNENVKLTHVSSNVQFFPVNQSLSARVLYEFEKEVGTEYIDFVTNPGLHINRLIVNGVEAPASYKIIEGTDRIRLGVPAESRNVTIDISYAGSLKSPFVPGFPGYISEESIYLLENSHWIFEPLTGSNEMIGIEGSVTAPKNLVMVVPGKLTGVLEEHDRKTWEYSALSNDFSPGVFAGNYAVKKLLAGNTEIEFYYSPKHRAYIEALGIKNYLINIVSYYEKNIGSYPYQEYPLKIVESSIYKTGGHSTLNIVTVSEYVFNRELDRKIGGDSDSLSPDPTFLEDTFVGDMNLLAHEIAHQWWGTGVLVEENSPWSSEGLADYLAYKYVTDEFGSYASAYFLAMWRGGVDSMENSYYYANPKMLENLPEKQRQKYDMEARKVELYSKMPLLLLRAEELLGEESFFIELSDVYAEYRFKPLSYEEFLSSIGLSEAELDENPVKGGGTEAEITAEEGAVFDE</sequence>
<dbReference type="GeneID" id="24871356"/>
<evidence type="ECO:0000313" key="4">
    <source>
        <dbReference type="EMBL" id="AKB36333.1"/>
    </source>
</evidence>
<dbReference type="Gene3D" id="1.10.390.10">
    <property type="entry name" value="Neutral Protease Domain 2"/>
    <property type="match status" value="1"/>
</dbReference>
<keyword evidence="2" id="KW-1133">Transmembrane helix</keyword>
<dbReference type="EMBL" id="CP009508">
    <property type="protein sequence ID" value="AKB36333.1"/>
    <property type="molecule type" value="Genomic_DNA"/>
</dbReference>
<name>A0A0E3PLT1_9EURY</name>
<dbReference type="GO" id="GO:0008237">
    <property type="term" value="F:metallopeptidase activity"/>
    <property type="evidence" value="ECO:0007669"/>
    <property type="project" value="InterPro"/>
</dbReference>
<organism evidence="4 5">
    <name type="scientific">Methanosarcina siciliae C2J</name>
    <dbReference type="NCBI Taxonomy" id="1434118"/>
    <lineage>
        <taxon>Archaea</taxon>
        <taxon>Methanobacteriati</taxon>
        <taxon>Methanobacteriota</taxon>
        <taxon>Stenosarchaea group</taxon>
        <taxon>Methanomicrobia</taxon>
        <taxon>Methanosarcinales</taxon>
        <taxon>Methanosarcinaceae</taxon>
        <taxon>Methanosarcina</taxon>
    </lineage>
</organism>
<dbReference type="SUPFAM" id="SSF55486">
    <property type="entry name" value="Metalloproteases ('zincins'), catalytic domain"/>
    <property type="match status" value="1"/>
</dbReference>
<feature type="transmembrane region" description="Helical" evidence="2">
    <location>
        <begin position="262"/>
        <end position="280"/>
    </location>
</feature>
<evidence type="ECO:0000256" key="1">
    <source>
        <dbReference type="SAM" id="MobiDB-lite"/>
    </source>
</evidence>
<keyword evidence="2" id="KW-0472">Membrane</keyword>
<evidence type="ECO:0000313" key="5">
    <source>
        <dbReference type="Proteomes" id="UP000033123"/>
    </source>
</evidence>
<dbReference type="InterPro" id="IPR014782">
    <property type="entry name" value="Peptidase_M1_dom"/>
</dbReference>
<gene>
    <name evidence="4" type="ORF">MSSAC_1743</name>
</gene>
<dbReference type="KEGG" id="msj:MSSAC_1743"/>
<dbReference type="PATRIC" id="fig|1434118.4.peg.2218"/>
<evidence type="ECO:0000259" key="3">
    <source>
        <dbReference type="Pfam" id="PF01433"/>
    </source>
</evidence>
<dbReference type="HOGENOM" id="CLU_023502_0_0_2"/>
<accession>A0A0E3PLT1</accession>
<protein>
    <recommendedName>
        <fullName evidence="3">Peptidase M1 membrane alanine aminopeptidase domain-containing protein</fullName>
    </recommendedName>
</protein>
<keyword evidence="2" id="KW-0812">Transmembrane</keyword>
<feature type="transmembrane region" description="Helical" evidence="2">
    <location>
        <begin position="152"/>
        <end position="174"/>
    </location>
</feature>
<dbReference type="STRING" id="1434118.MSSAC_1743"/>
<dbReference type="Pfam" id="PF01433">
    <property type="entry name" value="Peptidase_M1"/>
    <property type="match status" value="1"/>
</dbReference>
<feature type="transmembrane region" description="Helical" evidence="2">
    <location>
        <begin position="68"/>
        <end position="88"/>
    </location>
</feature>
<feature type="domain" description="Peptidase M1 membrane alanine aminopeptidase" evidence="3">
    <location>
        <begin position="589"/>
        <end position="727"/>
    </location>
</feature>
<feature type="compositionally biased region" description="Acidic residues" evidence="1">
    <location>
        <begin position="747"/>
        <end position="757"/>
    </location>
</feature>
<dbReference type="Proteomes" id="UP000033123">
    <property type="component" value="Chromosome"/>
</dbReference>
<feature type="transmembrane region" description="Helical" evidence="2">
    <location>
        <begin position="181"/>
        <end position="201"/>
    </location>
</feature>
<dbReference type="RefSeq" id="WP_048181902.1">
    <property type="nucleotide sequence ID" value="NZ_CP009508.1"/>
</dbReference>
<proteinExistence type="predicted"/>
<feature type="region of interest" description="Disordered" evidence="1">
    <location>
        <begin position="734"/>
        <end position="757"/>
    </location>
</feature>
<feature type="transmembrane region" description="Helical" evidence="2">
    <location>
        <begin position="109"/>
        <end position="132"/>
    </location>
</feature>
<dbReference type="AlphaFoldDB" id="A0A0E3PLT1"/>
<reference evidence="4 5" key="1">
    <citation type="submission" date="2014-07" db="EMBL/GenBank/DDBJ databases">
        <title>Methanogenic archaea and the global carbon cycle.</title>
        <authorList>
            <person name="Henriksen J.R."/>
            <person name="Luke J."/>
            <person name="Reinhart S."/>
            <person name="Benedict M.N."/>
            <person name="Youngblut N.D."/>
            <person name="Metcalf M.E."/>
            <person name="Whitaker R.J."/>
            <person name="Metcalf W.W."/>
        </authorList>
    </citation>
    <scope>NUCLEOTIDE SEQUENCE [LARGE SCALE GENOMIC DNA]</scope>
    <source>
        <strain evidence="4 5">C2J</strain>
    </source>
</reference>